<dbReference type="PANTHER" id="PTHR12378:SF7">
    <property type="entry name" value="DESUMOYLATING ISOPEPTIDASE 1"/>
    <property type="match status" value="1"/>
</dbReference>
<dbReference type="SMART" id="SM01179">
    <property type="entry name" value="DUF862"/>
    <property type="match status" value="1"/>
</dbReference>
<dbReference type="GO" id="GO:0006508">
    <property type="term" value="P:proteolysis"/>
    <property type="evidence" value="ECO:0007669"/>
    <property type="project" value="UniProtKB-KW"/>
</dbReference>
<sequence>MEVRVHVYDLSMGMAAQLSSAVLGTHIDIVPHTGVVVYGREWYFSGGIQSDEPSFFASSRGIPVCRTISLGVTEVPEELFLEFLAELAPAYTAETYDLLRHNCNHFSEEVAQFLCGRSIGDDILRVPDVVLASPLGPMLAPMFDRIANDPSGASTPLRAPPRGFATPAAPPPRAPPAATPASWLSRAPFATPAEPPTPSDAPTPAPLATPSVPPPGAPASGATPGFVTPAVHPPPRHARPSPAPLRSEGGATEPALRKLLADADAAPCLSPPQRDALASALPPLLAAAPPPPAPPPPHLAADAAAQLPHLVAATLALLDAWAATHPAKLFSLLYLLRLAVLRAPPLATLLLQSDVPLHLSSSLLAHTSPPAARGARLMALALLSNAAASAEPVAALEACERRALAVVDAASAAARERCDASHAQLGAALAYNLSLHLDARAPARAWSALLTGLLGALREQADEESLTRLLGAVAQLLCRFGDEARALALSLEADGVLRACAARAPLVSQALLDQVRRELLN</sequence>
<proteinExistence type="inferred from homology"/>
<keyword evidence="8" id="KW-1185">Reference proteome</keyword>
<dbReference type="PRINTS" id="PR01217">
    <property type="entry name" value="PRICHEXTENSN"/>
</dbReference>
<dbReference type="AlphaFoldDB" id="A0AB34J984"/>
<evidence type="ECO:0000256" key="2">
    <source>
        <dbReference type="ARBA" id="ARBA00022670"/>
    </source>
</evidence>
<evidence type="ECO:0000256" key="4">
    <source>
        <dbReference type="SAM" id="MobiDB-lite"/>
    </source>
</evidence>
<gene>
    <name evidence="7" type="ORF">AB1Y20_002402</name>
</gene>
<organism evidence="7 8">
    <name type="scientific">Prymnesium parvum</name>
    <name type="common">Toxic golden alga</name>
    <dbReference type="NCBI Taxonomy" id="97485"/>
    <lineage>
        <taxon>Eukaryota</taxon>
        <taxon>Haptista</taxon>
        <taxon>Haptophyta</taxon>
        <taxon>Prymnesiophyceae</taxon>
        <taxon>Prymnesiales</taxon>
        <taxon>Prymnesiaceae</taxon>
        <taxon>Prymnesium</taxon>
    </lineage>
</organism>
<dbReference type="Proteomes" id="UP001515480">
    <property type="component" value="Unassembled WGS sequence"/>
</dbReference>
<dbReference type="PROSITE" id="PS51396">
    <property type="entry name" value="PUL"/>
    <property type="match status" value="1"/>
</dbReference>
<evidence type="ECO:0000313" key="8">
    <source>
        <dbReference type="Proteomes" id="UP001515480"/>
    </source>
</evidence>
<feature type="domain" description="PPPDE" evidence="6">
    <location>
        <begin position="1"/>
        <end position="144"/>
    </location>
</feature>
<feature type="region of interest" description="Disordered" evidence="4">
    <location>
        <begin position="146"/>
        <end position="250"/>
    </location>
</feature>
<dbReference type="PROSITE" id="PS51858">
    <property type="entry name" value="PPPDE"/>
    <property type="match status" value="1"/>
</dbReference>
<keyword evidence="2" id="KW-0645">Protease</keyword>
<evidence type="ECO:0000259" key="6">
    <source>
        <dbReference type="PROSITE" id="PS51858"/>
    </source>
</evidence>
<comment type="caution">
    <text evidence="7">The sequence shown here is derived from an EMBL/GenBank/DDBJ whole genome shotgun (WGS) entry which is preliminary data.</text>
</comment>
<feature type="domain" description="PUL" evidence="5">
    <location>
        <begin position="237"/>
        <end position="521"/>
    </location>
</feature>
<dbReference type="GO" id="GO:0070646">
    <property type="term" value="P:protein modification by small protein removal"/>
    <property type="evidence" value="ECO:0007669"/>
    <property type="project" value="TreeGrafter"/>
</dbReference>
<dbReference type="Gene3D" id="1.25.10.10">
    <property type="entry name" value="Leucine-rich Repeat Variant"/>
    <property type="match status" value="1"/>
</dbReference>
<reference evidence="7 8" key="1">
    <citation type="journal article" date="2024" name="Science">
        <title>Giant polyketide synthase enzymes in the biosynthesis of giant marine polyether toxins.</title>
        <authorList>
            <person name="Fallon T.R."/>
            <person name="Shende V.V."/>
            <person name="Wierzbicki I.H."/>
            <person name="Pendleton A.L."/>
            <person name="Watervoot N.F."/>
            <person name="Auber R.P."/>
            <person name="Gonzalez D.J."/>
            <person name="Wisecaver J.H."/>
            <person name="Moore B.S."/>
        </authorList>
    </citation>
    <scope>NUCLEOTIDE SEQUENCE [LARGE SCALE GENOMIC DNA]</scope>
    <source>
        <strain evidence="7 8">12B1</strain>
    </source>
</reference>
<accession>A0AB34J984</accession>
<evidence type="ECO:0000313" key="7">
    <source>
        <dbReference type="EMBL" id="KAL1515786.1"/>
    </source>
</evidence>
<dbReference type="GO" id="GO:0008233">
    <property type="term" value="F:peptidase activity"/>
    <property type="evidence" value="ECO:0007669"/>
    <property type="project" value="UniProtKB-KW"/>
</dbReference>
<dbReference type="InterPro" id="IPR013535">
    <property type="entry name" value="PUL_dom"/>
</dbReference>
<feature type="compositionally biased region" description="Pro residues" evidence="4">
    <location>
        <begin position="168"/>
        <end position="178"/>
    </location>
</feature>
<dbReference type="InterPro" id="IPR042266">
    <property type="entry name" value="PPPDE_sf"/>
</dbReference>
<evidence type="ECO:0008006" key="9">
    <source>
        <dbReference type="Google" id="ProtNLM"/>
    </source>
</evidence>
<keyword evidence="3" id="KW-0378">Hydrolase</keyword>
<dbReference type="Pfam" id="PF08324">
    <property type="entry name" value="PUL"/>
    <property type="match status" value="1"/>
</dbReference>
<dbReference type="PANTHER" id="PTHR12378">
    <property type="entry name" value="DESUMOYLATING ISOPEPTIDASE"/>
    <property type="match status" value="1"/>
</dbReference>
<evidence type="ECO:0000259" key="5">
    <source>
        <dbReference type="PROSITE" id="PS51396"/>
    </source>
</evidence>
<dbReference type="InterPro" id="IPR011989">
    <property type="entry name" value="ARM-like"/>
</dbReference>
<dbReference type="EMBL" id="JBGBPQ010000011">
    <property type="protein sequence ID" value="KAL1515786.1"/>
    <property type="molecule type" value="Genomic_DNA"/>
</dbReference>
<evidence type="ECO:0000256" key="1">
    <source>
        <dbReference type="ARBA" id="ARBA00008140"/>
    </source>
</evidence>
<comment type="similarity">
    <text evidence="1">Belongs to the DeSI family.</text>
</comment>
<dbReference type="InterPro" id="IPR008580">
    <property type="entry name" value="PPPDE_dom"/>
</dbReference>
<protein>
    <recommendedName>
        <fullName evidence="9">PPPDE domain-containing protein</fullName>
    </recommendedName>
</protein>
<feature type="compositionally biased region" description="Pro residues" evidence="4">
    <location>
        <begin position="193"/>
        <end position="217"/>
    </location>
</feature>
<name>A0AB34J984_PRYPA</name>
<dbReference type="Gene3D" id="3.90.1720.30">
    <property type="entry name" value="PPPDE domains"/>
    <property type="match status" value="1"/>
</dbReference>
<dbReference type="Pfam" id="PF05903">
    <property type="entry name" value="Peptidase_C97"/>
    <property type="match status" value="1"/>
</dbReference>
<evidence type="ECO:0000256" key="3">
    <source>
        <dbReference type="ARBA" id="ARBA00022801"/>
    </source>
</evidence>